<comment type="caution">
    <text evidence="2">The sequence shown here is derived from an EMBL/GenBank/DDBJ whole genome shotgun (WGS) entry which is preliminary data.</text>
</comment>
<keyword evidence="1" id="KW-0732">Signal</keyword>
<organism evidence="2 3">
    <name type="scientific">Pseudomonas fragi</name>
    <dbReference type="NCBI Taxonomy" id="296"/>
    <lineage>
        <taxon>Bacteria</taxon>
        <taxon>Pseudomonadati</taxon>
        <taxon>Pseudomonadota</taxon>
        <taxon>Gammaproteobacteria</taxon>
        <taxon>Pseudomonadales</taxon>
        <taxon>Pseudomonadaceae</taxon>
        <taxon>Pseudomonas</taxon>
    </lineage>
</organism>
<evidence type="ECO:0000313" key="2">
    <source>
        <dbReference type="EMBL" id="OZY41804.1"/>
    </source>
</evidence>
<name>A0A266LUS7_PSEFR</name>
<evidence type="ECO:0000256" key="1">
    <source>
        <dbReference type="SAM" id="SignalP"/>
    </source>
</evidence>
<accession>A0A266LUS7</accession>
<evidence type="ECO:0000313" key="3">
    <source>
        <dbReference type="Proteomes" id="UP000216113"/>
    </source>
</evidence>
<proteinExistence type="predicted"/>
<reference evidence="2 3" key="1">
    <citation type="submission" date="2017-08" db="EMBL/GenBank/DDBJ databases">
        <title>Genomic and metabolic characterisation of spoilage-associated Pseudomonas species.</title>
        <authorList>
            <person name="Stanborough T."/>
            <person name="Fegan N."/>
            <person name="Powell S.M."/>
            <person name="Singh T."/>
            <person name="Tamplin M.L."/>
            <person name="Chandry P.S."/>
        </authorList>
    </citation>
    <scope>NUCLEOTIDE SEQUENCE [LARGE SCALE GENOMIC DNA]</scope>
    <source>
        <strain evidence="2 3">F1820</strain>
    </source>
</reference>
<feature type="signal peptide" evidence="1">
    <location>
        <begin position="1"/>
        <end position="27"/>
    </location>
</feature>
<dbReference type="Proteomes" id="UP000216113">
    <property type="component" value="Unassembled WGS sequence"/>
</dbReference>
<dbReference type="AlphaFoldDB" id="A0A266LUS7"/>
<protein>
    <submittedName>
        <fullName evidence="2">Uncharacterized protein</fullName>
    </submittedName>
</protein>
<sequence>MRMSRRFNSTRLLHCALALLLMGYALLASGYDKTIEAMYVPDPNNPTQNKFVILTPGEGHCAGRPSPCPGALGVKLPIVFESPTGINAAANANNPRLGAYVKIPLSWRSVMLTKIRTGSQAELKIRAMAFAAHYVLIKPAAELSPGGPTAPYLGHGLLWQGGTWHHSVQPCYSSRLWYLVSKVHEFFWRYSSNDTCTKKALFDIPGPFIYNRVETGFEFSMPNPLEMEPGEYTATTHYSLGPGQDFDMGDLMLPSDNLLALNFKFVVRSALTVDFPPGAQRAVLQPREGWQGWLNSGRRPPGLSAMQDFKLSASSNFKMYLDCQYSIGTDCGIYAESATQHSTVAVNTTVSFPAGITLKPGKRPAFKVPLAQGINNAVSFEIDGVQMSRRAMLNYEVQPEVTALMVENPGSTYSGVVTIVFDANT</sequence>
<dbReference type="EMBL" id="NQKL01000007">
    <property type="protein sequence ID" value="OZY41804.1"/>
    <property type="molecule type" value="Genomic_DNA"/>
</dbReference>
<feature type="chain" id="PRO_5012017755" evidence="1">
    <location>
        <begin position="28"/>
        <end position="425"/>
    </location>
</feature>
<gene>
    <name evidence="2" type="ORF">CJF43_11205</name>
</gene>